<reference evidence="3" key="1">
    <citation type="submission" date="2016-10" db="EMBL/GenBank/DDBJ databases">
        <authorList>
            <person name="Varghese N."/>
            <person name="Submissions S."/>
        </authorList>
    </citation>
    <scope>NUCLEOTIDE SEQUENCE [LARGE SCALE GENOMIC DNA]</scope>
    <source>
        <strain evidence="3">DSM 44260</strain>
    </source>
</reference>
<organism evidence="2 3">
    <name type="scientific">Actinokineospora terrae</name>
    <dbReference type="NCBI Taxonomy" id="155974"/>
    <lineage>
        <taxon>Bacteria</taxon>
        <taxon>Bacillati</taxon>
        <taxon>Actinomycetota</taxon>
        <taxon>Actinomycetes</taxon>
        <taxon>Pseudonocardiales</taxon>
        <taxon>Pseudonocardiaceae</taxon>
        <taxon>Actinokineospora</taxon>
    </lineage>
</organism>
<dbReference type="EMBL" id="FOGI01000006">
    <property type="protein sequence ID" value="SER91663.1"/>
    <property type="molecule type" value="Genomic_DNA"/>
</dbReference>
<evidence type="ECO:0000256" key="1">
    <source>
        <dbReference type="SAM" id="MobiDB-lite"/>
    </source>
</evidence>
<protein>
    <submittedName>
        <fullName evidence="2">Uncharacterized protein</fullName>
    </submittedName>
</protein>
<proteinExistence type="predicted"/>
<evidence type="ECO:0000313" key="2">
    <source>
        <dbReference type="EMBL" id="SER91663.1"/>
    </source>
</evidence>
<gene>
    <name evidence="2" type="ORF">SAMN04487818_10651</name>
</gene>
<dbReference type="Proteomes" id="UP000199051">
    <property type="component" value="Unassembled WGS sequence"/>
</dbReference>
<keyword evidence="3" id="KW-1185">Reference proteome</keyword>
<evidence type="ECO:0000313" key="3">
    <source>
        <dbReference type="Proteomes" id="UP000199051"/>
    </source>
</evidence>
<sequence length="417" mass="45223">MHPDQRFDGTRPRARLHQYLSRCPDCDAPVGREHDYDEIDGGCDQAVCLVTGLQRLMCDREDHVDCGRDVWSGWSAGYLDCLRLGWMLDAELPDMYRLLTEAVWDPTRCAWVDPSVSPVPAASPPVARPDAGGPPAWYTAGDRQSRFAHADFYLGTGPQARWLGSLAESGHPSTLITLGGAPGMLTATTSDAYEAAVEALLLGHDTTRPGFAFRAERGEASSWPWLRTGSSGWWAYAFVDGRVRACLRGGPWFRPDPHQPDGGAETATGPDAELPVPGERAPTPTTFSWRPGFRGAPVPITAVLPPRPAGYLARRGEVALTVRIVLDLVLDRHHPLPDLATHAIREILHSLQPGPTANARQLPDDASPAYEQVVTALRDLLGADHYAEGNNPARATELLDSAATTAVRALITHHTAP</sequence>
<feature type="region of interest" description="Disordered" evidence="1">
    <location>
        <begin position="253"/>
        <end position="277"/>
    </location>
</feature>
<name>A0A1H9T513_9PSEU</name>
<accession>A0A1H9T513</accession>
<dbReference type="AlphaFoldDB" id="A0A1H9T513"/>